<dbReference type="Proteomes" id="UP001487740">
    <property type="component" value="Unassembled WGS sequence"/>
</dbReference>
<gene>
    <name evidence="1" type="ORF">O3P69_016157</name>
</gene>
<protein>
    <submittedName>
        <fullName evidence="1">Uncharacterized protein</fullName>
    </submittedName>
</protein>
<comment type="caution">
    <text evidence="1">The sequence shown here is derived from an EMBL/GenBank/DDBJ whole genome shotgun (WGS) entry which is preliminary data.</text>
</comment>
<dbReference type="EMBL" id="JARAKH010000104">
    <property type="protein sequence ID" value="KAK8375070.1"/>
    <property type="molecule type" value="Genomic_DNA"/>
</dbReference>
<keyword evidence="2" id="KW-1185">Reference proteome</keyword>
<evidence type="ECO:0000313" key="1">
    <source>
        <dbReference type="EMBL" id="KAK8375070.1"/>
    </source>
</evidence>
<organism evidence="1 2">
    <name type="scientific">Scylla paramamosain</name>
    <name type="common">Mud crab</name>
    <dbReference type="NCBI Taxonomy" id="85552"/>
    <lineage>
        <taxon>Eukaryota</taxon>
        <taxon>Metazoa</taxon>
        <taxon>Ecdysozoa</taxon>
        <taxon>Arthropoda</taxon>
        <taxon>Crustacea</taxon>
        <taxon>Multicrustacea</taxon>
        <taxon>Malacostraca</taxon>
        <taxon>Eumalacostraca</taxon>
        <taxon>Eucarida</taxon>
        <taxon>Decapoda</taxon>
        <taxon>Pleocyemata</taxon>
        <taxon>Brachyura</taxon>
        <taxon>Eubrachyura</taxon>
        <taxon>Portunoidea</taxon>
        <taxon>Portunidae</taxon>
        <taxon>Portuninae</taxon>
        <taxon>Scylla</taxon>
    </lineage>
</organism>
<evidence type="ECO:0000313" key="2">
    <source>
        <dbReference type="Proteomes" id="UP001487740"/>
    </source>
</evidence>
<accession>A0AAW0SI39</accession>
<proteinExistence type="predicted"/>
<dbReference type="AlphaFoldDB" id="A0AAW0SI39"/>
<sequence>MSVLGRPQWVSSEEEDLCSLSGLLLGEIALLEGSREQVEESLGDLLNSGARAVPHRGLCNVWQRLQESTLGFVSTVTTTLFIRLLVKDSTDRLGDTQCQCHRTGSEAQEEEEEHSRDISWPAVHSGVPFITSLFVHSFPSGVGQTMSISHLQL</sequence>
<reference evidence="1 2" key="1">
    <citation type="submission" date="2023-03" db="EMBL/GenBank/DDBJ databases">
        <title>High-quality genome of Scylla paramamosain provides insights in environmental adaptation.</title>
        <authorList>
            <person name="Zhang L."/>
        </authorList>
    </citation>
    <scope>NUCLEOTIDE SEQUENCE [LARGE SCALE GENOMIC DNA]</scope>
    <source>
        <strain evidence="1">LZ_2023a</strain>
        <tissue evidence="1">Muscle</tissue>
    </source>
</reference>
<name>A0AAW0SI39_SCYPA</name>